<keyword evidence="5" id="KW-0007">Acetylation</keyword>
<dbReference type="SMART" id="SM00324">
    <property type="entry name" value="RhoGAP"/>
    <property type="match status" value="1"/>
</dbReference>
<dbReference type="PROSITE" id="PS50020">
    <property type="entry name" value="WW_DOMAIN_2"/>
    <property type="match status" value="1"/>
</dbReference>
<feature type="compositionally biased region" description="Acidic residues" evidence="8">
    <location>
        <begin position="455"/>
        <end position="477"/>
    </location>
</feature>
<feature type="compositionally biased region" description="Low complexity" evidence="8">
    <location>
        <begin position="414"/>
        <end position="443"/>
    </location>
</feature>
<feature type="compositionally biased region" description="Acidic residues" evidence="8">
    <location>
        <begin position="592"/>
        <end position="610"/>
    </location>
</feature>
<dbReference type="GO" id="GO:0005096">
    <property type="term" value="F:GTPase activator activity"/>
    <property type="evidence" value="ECO:0007669"/>
    <property type="project" value="UniProtKB-KW"/>
</dbReference>
<feature type="domain" description="Rho-GAP" evidence="10">
    <location>
        <begin position="963"/>
        <end position="1152"/>
    </location>
</feature>
<dbReference type="Gene3D" id="1.25.40.530">
    <property type="entry name" value="MyTH4 domain"/>
    <property type="match status" value="1"/>
</dbReference>
<dbReference type="CDD" id="cd04389">
    <property type="entry name" value="RhoGAP_KIAA1688"/>
    <property type="match status" value="1"/>
</dbReference>
<reference evidence="12" key="1">
    <citation type="submission" date="2021-12" db="EMBL/GenBank/DDBJ databases">
        <authorList>
            <person name="King R."/>
        </authorList>
    </citation>
    <scope>NUCLEOTIDE SEQUENCE</scope>
</reference>
<feature type="compositionally biased region" description="Basic and acidic residues" evidence="8">
    <location>
        <begin position="97"/>
        <end position="110"/>
    </location>
</feature>
<organism evidence="12 13">
    <name type="scientific">Bemisia tabaci</name>
    <name type="common">Sweetpotato whitefly</name>
    <name type="synonym">Aleurodes tabaci</name>
    <dbReference type="NCBI Taxonomy" id="7038"/>
    <lineage>
        <taxon>Eukaryota</taxon>
        <taxon>Metazoa</taxon>
        <taxon>Ecdysozoa</taxon>
        <taxon>Arthropoda</taxon>
        <taxon>Hexapoda</taxon>
        <taxon>Insecta</taxon>
        <taxon>Pterygota</taxon>
        <taxon>Neoptera</taxon>
        <taxon>Paraneoptera</taxon>
        <taxon>Hemiptera</taxon>
        <taxon>Sternorrhyncha</taxon>
        <taxon>Aleyrodoidea</taxon>
        <taxon>Aleyrodidae</taxon>
        <taxon>Aleyrodinae</taxon>
        <taxon>Bemisia</taxon>
    </lineage>
</organism>
<evidence type="ECO:0000256" key="3">
    <source>
        <dbReference type="ARBA" id="ARBA00022553"/>
    </source>
</evidence>
<dbReference type="SUPFAM" id="SSF51045">
    <property type="entry name" value="WW domain"/>
    <property type="match status" value="1"/>
</dbReference>
<evidence type="ECO:0000313" key="12">
    <source>
        <dbReference type="EMBL" id="CAH0770791.1"/>
    </source>
</evidence>
<dbReference type="InterPro" id="IPR036020">
    <property type="entry name" value="WW_dom_sf"/>
</dbReference>
<evidence type="ECO:0000259" key="10">
    <source>
        <dbReference type="PROSITE" id="PS50238"/>
    </source>
</evidence>
<dbReference type="Pfam" id="PF00620">
    <property type="entry name" value="RhoGAP"/>
    <property type="match status" value="1"/>
</dbReference>
<dbReference type="FunFam" id="1.25.40.530:FF:000007">
    <property type="entry name" value="Rho GTPase-activating protein 39"/>
    <property type="match status" value="1"/>
</dbReference>
<dbReference type="GO" id="GO:0005856">
    <property type="term" value="C:cytoskeleton"/>
    <property type="evidence" value="ECO:0007669"/>
    <property type="project" value="InterPro"/>
</dbReference>
<accession>A0A9P0G528</accession>
<dbReference type="KEGG" id="btab:109036300"/>
<dbReference type="OrthoDB" id="437889at2759"/>
<sequence>MASERVEWVEIIEPKTNERMYANLTTGECVWDPPVGVKVKKTDNNQWWELFDQKTSRFYYYNAASLKTVWHCPQNCDIIPLAKLQTIKQNTEPSTDEFEKNASENKKCKESVATQTPGRYSAAQSSTATNMRIPLTHISPTKTSNSEKNDSCVIDRIASIREAKSTETQTSPISPRRSHHHHHHHHHHSHNHRHDDHGKAWGTDVEDRPRRGSHHRAAYSQQDSGRSSDSSCISLSRTSLDAKSAMSASTSTPLLKKKLLSDATIKENVVSRSIPHPIQRSSSSTSQHQLPSIKQKSFDIDISVGGGYSLGHENRSGSCSRANRQILLPSSASSHHLSRSHSFAMAAHPLSGAQSVDNDEQDDSMHEKYFQNASKLSVESTPQTRRKHHQVERSGPTEYANFITPPPPLHKAPSRSSRSSSNSSTLAPLSNSSCSRHPSLPSSHRSRDGGLSSNNEEENDEDDEDVRPEDDDDDGEEKDSSSSSVSELSSPTTAAITPRKSKLQASFNHQSGLRPRPSSNLSASSDSSKDKKPTYPLYSNVDYSTQNMLPLHQYILEQAKLSGCYKMGDSLAEEGDSVYSEEDEHDNARDEYESDEFADDEGMSNQEEDLSSSQEYLHDDSAHFLEQEFKLARPKNYSTDGRVSDYVVDELESRMAASGGSYYNIAHEPSRSNSHLGGQLPLQTQHASLKRKKEISQMPPPLYSPILERAESCRRSPSQSPLFRHSSLQRTDKSAAAQFEQLSRVVLNREKKLPSESDIEKYAQDNLNIHKKGIFRKKFSVRDMLSWSKDPIRKPMLVLSDKALKKEACELFKLVQIYMSDRKAKPEMTINSVAYDICNIGYTKAALRDELYIQICRQTTENPRKESLRRGWELLAICLAFFPPSPKFQAYLEGYMNRHRDPSLNFPEVGKWPIHVQVSHYATVSCKRLERGGVNGKRRPRKPSIEEIDQARIQIFRPSMFGSTLQEIMDMQKERFPHYKLPWIQTTLSEQVLRLQGTQTEGIFRVSADVDEVTSLKTQLDAWQVPVDCLTDAHTPASLLKLWYRELYEPLIPDAMYSECVTHHDNPSKALAIVDKLPLINKRVLMYLVRFLQMFTRPEVVQVTKMDASNLAMVIAPNCLRCTSQDPRTIFDNARKEMAFMRALIQHLDTSSVEGMF</sequence>
<feature type="region of interest" description="Disordered" evidence="8">
    <location>
        <begin position="374"/>
        <end position="538"/>
    </location>
</feature>
<dbReference type="InterPro" id="IPR000857">
    <property type="entry name" value="MyTH4_dom"/>
</dbReference>
<evidence type="ECO:0000256" key="5">
    <source>
        <dbReference type="ARBA" id="ARBA00022990"/>
    </source>
</evidence>
<name>A0A9P0G528_BEMTA</name>
<gene>
    <name evidence="12" type="ORF">BEMITA_LOCUS7622</name>
</gene>
<feature type="domain" description="WW" evidence="9">
    <location>
        <begin position="48"/>
        <end position="75"/>
    </location>
</feature>
<protein>
    <recommendedName>
        <fullName evidence="7">Rho GTPase-activating protein 39</fullName>
    </recommendedName>
</protein>
<dbReference type="InterPro" id="IPR008936">
    <property type="entry name" value="Rho_GTPase_activation_prot"/>
</dbReference>
<dbReference type="Proteomes" id="UP001152759">
    <property type="component" value="Chromosome 4"/>
</dbReference>
<feature type="region of interest" description="Disordered" evidence="8">
    <location>
        <begin position="272"/>
        <end position="294"/>
    </location>
</feature>
<feature type="compositionally biased region" description="Polar residues" evidence="8">
    <location>
        <begin position="374"/>
        <end position="383"/>
    </location>
</feature>
<dbReference type="Gene3D" id="1.10.555.10">
    <property type="entry name" value="Rho GTPase activation protein"/>
    <property type="match status" value="1"/>
</dbReference>
<feature type="compositionally biased region" description="Low complexity" evidence="8">
    <location>
        <begin position="481"/>
        <end position="490"/>
    </location>
</feature>
<dbReference type="EMBL" id="OU963865">
    <property type="protein sequence ID" value="CAH0770791.1"/>
    <property type="molecule type" value="Genomic_DNA"/>
</dbReference>
<evidence type="ECO:0000259" key="11">
    <source>
        <dbReference type="PROSITE" id="PS51016"/>
    </source>
</evidence>
<keyword evidence="4" id="KW-0677">Repeat</keyword>
<evidence type="ECO:0000256" key="4">
    <source>
        <dbReference type="ARBA" id="ARBA00022737"/>
    </source>
</evidence>
<keyword evidence="2" id="KW-0343">GTPase activation</keyword>
<evidence type="ECO:0000256" key="6">
    <source>
        <dbReference type="ARBA" id="ARBA00023242"/>
    </source>
</evidence>
<feature type="compositionally biased region" description="Polar residues" evidence="8">
    <location>
        <begin position="112"/>
        <end position="128"/>
    </location>
</feature>
<evidence type="ECO:0000256" key="8">
    <source>
        <dbReference type="SAM" id="MobiDB-lite"/>
    </source>
</evidence>
<feature type="region of interest" description="Disordered" evidence="8">
    <location>
        <begin position="96"/>
        <end position="128"/>
    </location>
</feature>
<feature type="compositionally biased region" description="Basic residues" evidence="8">
    <location>
        <begin position="176"/>
        <end position="192"/>
    </location>
</feature>
<dbReference type="AlphaFoldDB" id="A0A9P0G528"/>
<feature type="compositionally biased region" description="Basic and acidic residues" evidence="8">
    <location>
        <begin position="193"/>
        <end position="210"/>
    </location>
</feature>
<evidence type="ECO:0000256" key="2">
    <source>
        <dbReference type="ARBA" id="ARBA00022468"/>
    </source>
</evidence>
<dbReference type="GO" id="GO:0005737">
    <property type="term" value="C:cytoplasm"/>
    <property type="evidence" value="ECO:0007669"/>
    <property type="project" value="TreeGrafter"/>
</dbReference>
<dbReference type="GO" id="GO:0007165">
    <property type="term" value="P:signal transduction"/>
    <property type="evidence" value="ECO:0007669"/>
    <property type="project" value="InterPro"/>
</dbReference>
<dbReference type="GO" id="GO:0005634">
    <property type="term" value="C:nucleus"/>
    <property type="evidence" value="ECO:0007669"/>
    <property type="project" value="UniProtKB-SubCell"/>
</dbReference>
<dbReference type="PROSITE" id="PS50238">
    <property type="entry name" value="RHOGAP"/>
    <property type="match status" value="1"/>
</dbReference>
<keyword evidence="3" id="KW-0597">Phosphoprotein</keyword>
<comment type="subcellular location">
    <subcellularLocation>
        <location evidence="1">Nucleus</location>
    </subcellularLocation>
</comment>
<feature type="compositionally biased region" description="Acidic residues" evidence="8">
    <location>
        <begin position="574"/>
        <end position="585"/>
    </location>
</feature>
<feature type="compositionally biased region" description="Low complexity" evidence="8">
    <location>
        <begin position="220"/>
        <end position="232"/>
    </location>
</feature>
<keyword evidence="6" id="KW-0539">Nucleus</keyword>
<keyword evidence="13" id="KW-1185">Reference proteome</keyword>
<dbReference type="Pfam" id="PF00784">
    <property type="entry name" value="MyTH4"/>
    <property type="match status" value="1"/>
</dbReference>
<feature type="region of interest" description="Disordered" evidence="8">
    <location>
        <begin position="574"/>
        <end position="613"/>
    </location>
</feature>
<dbReference type="InterPro" id="IPR038185">
    <property type="entry name" value="MyTH4_dom_sf"/>
</dbReference>
<dbReference type="PANTHER" id="PTHR45876">
    <property type="entry name" value="FI04035P"/>
    <property type="match status" value="1"/>
</dbReference>
<dbReference type="SMART" id="SM00456">
    <property type="entry name" value="WW"/>
    <property type="match status" value="2"/>
</dbReference>
<dbReference type="FunFam" id="1.10.555.10:FF:000011">
    <property type="entry name" value="Rho GTPase-activating protein 39"/>
    <property type="match status" value="1"/>
</dbReference>
<proteinExistence type="predicted"/>
<dbReference type="InterPro" id="IPR000198">
    <property type="entry name" value="RhoGAP_dom"/>
</dbReference>
<evidence type="ECO:0000313" key="13">
    <source>
        <dbReference type="Proteomes" id="UP001152759"/>
    </source>
</evidence>
<dbReference type="PROSITE" id="PS51016">
    <property type="entry name" value="MYTH4"/>
    <property type="match status" value="1"/>
</dbReference>
<evidence type="ECO:0000256" key="7">
    <source>
        <dbReference type="ARBA" id="ARBA00070269"/>
    </source>
</evidence>
<feature type="domain" description="MyTH4" evidence="11">
    <location>
        <begin position="787"/>
        <end position="952"/>
    </location>
</feature>
<dbReference type="SMART" id="SM00139">
    <property type="entry name" value="MyTH4"/>
    <property type="match status" value="1"/>
</dbReference>
<dbReference type="FunFam" id="2.20.70.10:FF:000022">
    <property type="entry name" value="Rho GTPase activating protein 39"/>
    <property type="match status" value="1"/>
</dbReference>
<dbReference type="Gene3D" id="2.20.70.10">
    <property type="match status" value="1"/>
</dbReference>
<dbReference type="SUPFAM" id="SSF48350">
    <property type="entry name" value="GTPase activation domain, GAP"/>
    <property type="match status" value="1"/>
</dbReference>
<evidence type="ECO:0000256" key="1">
    <source>
        <dbReference type="ARBA" id="ARBA00004123"/>
    </source>
</evidence>
<dbReference type="PANTHER" id="PTHR45876:SF8">
    <property type="entry name" value="FI04035P"/>
    <property type="match status" value="1"/>
</dbReference>
<dbReference type="InterPro" id="IPR001202">
    <property type="entry name" value="WW_dom"/>
</dbReference>
<feature type="region of interest" description="Disordered" evidence="8">
    <location>
        <begin position="161"/>
        <end position="232"/>
    </location>
</feature>
<evidence type="ECO:0000259" key="9">
    <source>
        <dbReference type="PROSITE" id="PS50020"/>
    </source>
</evidence>